<reference evidence="5" key="1">
    <citation type="submission" date="2022-11" db="UniProtKB">
        <authorList>
            <consortium name="WormBaseParasite"/>
        </authorList>
    </citation>
    <scope>IDENTIFICATION</scope>
</reference>
<feature type="domain" description="Tetratricopeptide repeat protein 21A/21B N-terminal ARM repeat" evidence="3">
    <location>
        <begin position="12"/>
        <end position="236"/>
    </location>
</feature>
<dbReference type="GO" id="GO:0035721">
    <property type="term" value="P:intraciliary retrograde transport"/>
    <property type="evidence" value="ECO:0007669"/>
    <property type="project" value="TreeGrafter"/>
</dbReference>
<dbReference type="GO" id="GO:0030991">
    <property type="term" value="C:intraciliary transport particle A"/>
    <property type="evidence" value="ECO:0007669"/>
    <property type="project" value="TreeGrafter"/>
</dbReference>
<evidence type="ECO:0000313" key="5">
    <source>
        <dbReference type="WBParaSite" id="nRc.2.0.1.t15700-RA"/>
    </source>
</evidence>
<protein>
    <submittedName>
        <fullName evidence="5">Uncharacterized protein</fullName>
    </submittedName>
</protein>
<evidence type="ECO:0000259" key="3">
    <source>
        <dbReference type="Pfam" id="PF25062"/>
    </source>
</evidence>
<dbReference type="Proteomes" id="UP000887565">
    <property type="component" value="Unplaced"/>
</dbReference>
<proteinExistence type="inferred from homology"/>
<dbReference type="GO" id="GO:0061512">
    <property type="term" value="P:protein localization to cilium"/>
    <property type="evidence" value="ECO:0007669"/>
    <property type="project" value="TreeGrafter"/>
</dbReference>
<dbReference type="InterPro" id="IPR040364">
    <property type="entry name" value="TTC21A/TTC21B"/>
</dbReference>
<dbReference type="InterPro" id="IPR011990">
    <property type="entry name" value="TPR-like_helical_dom_sf"/>
</dbReference>
<accession>A0A915IPA3</accession>
<evidence type="ECO:0000259" key="2">
    <source>
        <dbReference type="Pfam" id="PF25060"/>
    </source>
</evidence>
<dbReference type="InterPro" id="IPR019734">
    <property type="entry name" value="TPR_rpt"/>
</dbReference>
<dbReference type="AlphaFoldDB" id="A0A915IPA3"/>
<evidence type="ECO:0000313" key="4">
    <source>
        <dbReference type="Proteomes" id="UP000887565"/>
    </source>
</evidence>
<dbReference type="Pfam" id="PF25058">
    <property type="entry name" value="ARM_TT21"/>
    <property type="match status" value="2"/>
</dbReference>
<dbReference type="Gene3D" id="1.25.40.10">
    <property type="entry name" value="Tetratricopeptide repeat domain"/>
    <property type="match status" value="2"/>
</dbReference>
<dbReference type="Pfam" id="PF25060">
    <property type="entry name" value="ARM_TT21_2nd"/>
    <property type="match status" value="1"/>
</dbReference>
<dbReference type="OMA" id="QNWEQTV"/>
<dbReference type="WBParaSite" id="nRc.2.0.1.t15700-RA">
    <property type="protein sequence ID" value="nRc.2.0.1.t15700-RA"/>
    <property type="gene ID" value="nRc.2.0.1.g15700"/>
</dbReference>
<name>A0A915IPA3_ROMCU</name>
<dbReference type="SMART" id="SM00028">
    <property type="entry name" value="TPR"/>
    <property type="match status" value="5"/>
</dbReference>
<dbReference type="GO" id="GO:0005929">
    <property type="term" value="C:cilium"/>
    <property type="evidence" value="ECO:0007669"/>
    <property type="project" value="GOC"/>
</dbReference>
<dbReference type="InterPro" id="IPR056832">
    <property type="entry name" value="ARM_TT21_2nd"/>
</dbReference>
<dbReference type="SUPFAM" id="SSF48452">
    <property type="entry name" value="TPR-like"/>
    <property type="match status" value="3"/>
</dbReference>
<dbReference type="InterPro" id="IPR056833">
    <property type="entry name" value="ARM_TT21_N"/>
</dbReference>
<feature type="domain" description="Tetratricopeptide repeat protein 21A/21B second ARM" evidence="2">
    <location>
        <begin position="271"/>
        <end position="511"/>
    </location>
</feature>
<comment type="similarity">
    <text evidence="1">Belongs to the TTC21 family.</text>
</comment>
<dbReference type="Pfam" id="PF25062">
    <property type="entry name" value="ARM_TT21_N"/>
    <property type="match status" value="1"/>
</dbReference>
<dbReference type="PANTHER" id="PTHR14699">
    <property type="entry name" value="STI2 PROTEIN-RELATED"/>
    <property type="match status" value="1"/>
</dbReference>
<sequence>MELNLILESLLNYYMREKLYGKAKEIYEELKRKDEKVDEHPQLSLYNGLIELNNGNVLVARHVFESLQQYPDFLYASLVGLGHMHKTVSLTDKSSFQEVESRMRNARRNAEAVSLFHAATVFLYTGNYEKAKDSTDKILKSVDRKVSYLLMVFWIELEIGAKDYKLIGQLIEDAKFLSSNPDINLILARSEFEQYRRNYQLSIDILNQGSSEWPNFLPFYIEKVKAHFALKQWDQCAEVAEKCLVIDRNCISASIYLALHATCYGGHYNECGRNEAILQICKNFVEKAVEISNRKNSNFLAELACQYRLSSQYKQSIKLYNQAMEQEDASHDALVGLIHTQILDDNIQEAESQLQLLKTVHQVDVWDMRMVYVEILIAKAKNDPDIKSNLIDLANRQLEKVHDTPSTYEPFFTLDVDFLLEIIHNLYNFAPIEPAKNETVADPFLKEIIAILSRVLDFVPGLVEGLYLVGKARYLSADLDSALTSLQQCLSKDHTYLEAHILMAQIYLHKQQYKLASQCLELGLSFNFEVREHPIYNLIKARILKKFNKIADSVLLLESTMNLPKLKREKASTFQEDAAKLMKQALIEYKDKNEEQHLVILNADLALNRGDVERALAMLKSITPDQPNYLDARQKMADIYLHFKKDKREFAACFK</sequence>
<evidence type="ECO:0000256" key="1">
    <source>
        <dbReference type="ARBA" id="ARBA00010935"/>
    </source>
</evidence>
<organism evidence="4 5">
    <name type="scientific">Romanomermis culicivorax</name>
    <name type="common">Nematode worm</name>
    <dbReference type="NCBI Taxonomy" id="13658"/>
    <lineage>
        <taxon>Eukaryota</taxon>
        <taxon>Metazoa</taxon>
        <taxon>Ecdysozoa</taxon>
        <taxon>Nematoda</taxon>
        <taxon>Enoplea</taxon>
        <taxon>Dorylaimia</taxon>
        <taxon>Mermithida</taxon>
        <taxon>Mermithoidea</taxon>
        <taxon>Mermithidae</taxon>
        <taxon>Romanomermis</taxon>
    </lineage>
</organism>
<keyword evidence="4" id="KW-1185">Reference proteome</keyword>
<dbReference type="PANTHER" id="PTHR14699:SF0">
    <property type="entry name" value="TETRATRICOPEPTIDE REPEAT PROTEIN 21 HOMOLOG"/>
    <property type="match status" value="1"/>
</dbReference>